<evidence type="ECO:0000313" key="2">
    <source>
        <dbReference type="EMBL" id="TWI40985.1"/>
    </source>
</evidence>
<gene>
    <name evidence="1" type="ORF">GO485_02615</name>
    <name evidence="2" type="ORF">IP92_05805</name>
</gene>
<accession>A0A562P939</accession>
<reference evidence="1 4" key="3">
    <citation type="submission" date="2019-12" db="EMBL/GenBank/DDBJ databases">
        <title>Draft Genome Sequences of Six Type Strains of the Genus Massilia.</title>
        <authorList>
            <person name="Miess H."/>
            <person name="Frediansyah A."/>
            <person name="Goeker M."/>
            <person name="Gross H."/>
        </authorList>
    </citation>
    <scope>NUCLEOTIDE SEQUENCE [LARGE SCALE GENOMIC DNA]</scope>
    <source>
        <strain evidence="1 4">DSM 26639</strain>
    </source>
</reference>
<dbReference type="Proteomes" id="UP000437862">
    <property type="component" value="Chromosome"/>
</dbReference>
<evidence type="ECO:0000313" key="4">
    <source>
        <dbReference type="Proteomes" id="UP000437862"/>
    </source>
</evidence>
<reference evidence="2" key="2">
    <citation type="submission" date="2019-07" db="EMBL/GenBank/DDBJ databases">
        <authorList>
            <person name="Whitman W."/>
            <person name="Huntemann M."/>
            <person name="Clum A."/>
            <person name="Pillay M."/>
            <person name="Palaniappan K."/>
            <person name="Varghese N."/>
            <person name="Mikhailova N."/>
            <person name="Stamatis D."/>
            <person name="Reddy T."/>
            <person name="Daum C."/>
            <person name="Shapiro N."/>
            <person name="Ivanova N."/>
            <person name="Kyrpides N."/>
            <person name="Woyke T."/>
        </authorList>
    </citation>
    <scope>NUCLEOTIDE SEQUENCE</scope>
    <source>
        <strain evidence="2">CGMCC 1.10685</strain>
    </source>
</reference>
<dbReference type="EMBL" id="CP046904">
    <property type="protein sequence ID" value="QGZ38047.1"/>
    <property type="molecule type" value="Genomic_DNA"/>
</dbReference>
<evidence type="ECO:0008006" key="5">
    <source>
        <dbReference type="Google" id="ProtNLM"/>
    </source>
</evidence>
<dbReference type="Proteomes" id="UP000315112">
    <property type="component" value="Unassembled WGS sequence"/>
</dbReference>
<evidence type="ECO:0000313" key="1">
    <source>
        <dbReference type="EMBL" id="QGZ38047.1"/>
    </source>
</evidence>
<protein>
    <recommendedName>
        <fullName evidence="5">DUF2946 domain-containing protein</fullName>
    </recommendedName>
</protein>
<dbReference type="EMBL" id="VLKW01000019">
    <property type="protein sequence ID" value="TWI40985.1"/>
    <property type="molecule type" value="Genomic_DNA"/>
</dbReference>
<dbReference type="AlphaFoldDB" id="A0A562P939"/>
<proteinExistence type="predicted"/>
<name>A0A562P939_9BURK</name>
<dbReference type="RefSeq" id="WP_145882021.1">
    <property type="nucleotide sequence ID" value="NZ_CP046904.1"/>
</dbReference>
<keyword evidence="4" id="KW-1185">Reference proteome</keyword>
<organism evidence="2 3">
    <name type="scientific">Pseudoduganella flava</name>
    <dbReference type="NCBI Taxonomy" id="871742"/>
    <lineage>
        <taxon>Bacteria</taxon>
        <taxon>Pseudomonadati</taxon>
        <taxon>Pseudomonadota</taxon>
        <taxon>Betaproteobacteria</taxon>
        <taxon>Burkholderiales</taxon>
        <taxon>Oxalobacteraceae</taxon>
        <taxon>Telluria group</taxon>
        <taxon>Pseudoduganella</taxon>
    </lineage>
</organism>
<sequence length="109" mass="11756">MAFPNPSLRRLAAPRGWVALWLAAIVFLAQLLAAAHHDHEVAAKSQHCVACALHAQPHAAPPDAVVRTAPFSWILLHRLAFVPSAGRHVPADDYALPPAHAPPAFLPRH</sequence>
<reference evidence="2 3" key="1">
    <citation type="journal article" date="2015" name="Stand. Genomic Sci.">
        <title>Genomic Encyclopedia of Bacterial and Archaeal Type Strains, Phase III: the genomes of soil and plant-associated and newly described type strains.</title>
        <authorList>
            <person name="Whitman W.B."/>
            <person name="Woyke T."/>
            <person name="Klenk H.P."/>
            <person name="Zhou Y."/>
            <person name="Lilburn T.G."/>
            <person name="Beck B.J."/>
            <person name="De Vos P."/>
            <person name="Vandamme P."/>
            <person name="Eisen J.A."/>
            <person name="Garrity G."/>
            <person name="Hugenholtz P."/>
            <person name="Kyrpides N.C."/>
        </authorList>
    </citation>
    <scope>NUCLEOTIDE SEQUENCE [LARGE SCALE GENOMIC DNA]</scope>
    <source>
        <strain evidence="2 3">CGMCC 1.10685</strain>
    </source>
</reference>
<evidence type="ECO:0000313" key="3">
    <source>
        <dbReference type="Proteomes" id="UP000315112"/>
    </source>
</evidence>